<accession>A0A6P7FKA1</accession>
<sequence>MEKESSLSRTVFKSIEVANTSKVKVLLPLPQTTKWYGSVANYAETEDNDDHKSVFFRSSELLSTVKTDIRTYLNILKICILVVAWILCSYALTSSPEKDKESFRLNIPEHEAYSKFLFLY</sequence>
<evidence type="ECO:0000256" key="1">
    <source>
        <dbReference type="SAM" id="Phobius"/>
    </source>
</evidence>
<proteinExistence type="predicted"/>
<name>A0A6P7FKA1_DIAVI</name>
<gene>
    <name evidence="2" type="primary">LOC114330330</name>
</gene>
<protein>
    <submittedName>
        <fullName evidence="2">Uncharacterized protein LOC114330330</fullName>
    </submittedName>
</protein>
<feature type="transmembrane region" description="Helical" evidence="1">
    <location>
        <begin position="72"/>
        <end position="92"/>
    </location>
</feature>
<reference evidence="2" key="1">
    <citation type="submission" date="2025-08" db="UniProtKB">
        <authorList>
            <consortium name="RefSeq"/>
        </authorList>
    </citation>
    <scope>IDENTIFICATION</scope>
    <source>
        <tissue evidence="2">Whole insect</tissue>
    </source>
</reference>
<evidence type="ECO:0000313" key="2">
    <source>
        <dbReference type="RefSeq" id="XP_028135452.1"/>
    </source>
</evidence>
<dbReference type="AlphaFoldDB" id="A0A6P7FKA1"/>
<keyword evidence="1" id="KW-0472">Membrane</keyword>
<dbReference type="InParanoid" id="A0A6P7FKA1"/>
<keyword evidence="1" id="KW-1133">Transmembrane helix</keyword>
<keyword evidence="1" id="KW-0812">Transmembrane</keyword>
<dbReference type="RefSeq" id="XP_028135452.1">
    <property type="nucleotide sequence ID" value="XM_028279651.1"/>
</dbReference>
<organism evidence="2">
    <name type="scientific">Diabrotica virgifera virgifera</name>
    <name type="common">western corn rootworm</name>
    <dbReference type="NCBI Taxonomy" id="50390"/>
    <lineage>
        <taxon>Eukaryota</taxon>
        <taxon>Metazoa</taxon>
        <taxon>Ecdysozoa</taxon>
        <taxon>Arthropoda</taxon>
        <taxon>Hexapoda</taxon>
        <taxon>Insecta</taxon>
        <taxon>Pterygota</taxon>
        <taxon>Neoptera</taxon>
        <taxon>Endopterygota</taxon>
        <taxon>Coleoptera</taxon>
        <taxon>Polyphaga</taxon>
        <taxon>Cucujiformia</taxon>
        <taxon>Chrysomeloidea</taxon>
        <taxon>Chrysomelidae</taxon>
        <taxon>Galerucinae</taxon>
        <taxon>Diabroticina</taxon>
        <taxon>Diabroticites</taxon>
        <taxon>Diabrotica</taxon>
    </lineage>
</organism>